<protein>
    <recommendedName>
        <fullName evidence="3">F-box domain-containing protein</fullName>
    </recommendedName>
</protein>
<dbReference type="InterPro" id="IPR032675">
    <property type="entry name" value="LRR_dom_sf"/>
</dbReference>
<proteinExistence type="predicted"/>
<dbReference type="Proteomes" id="UP000027222">
    <property type="component" value="Unassembled WGS sequence"/>
</dbReference>
<evidence type="ECO:0000313" key="2">
    <source>
        <dbReference type="Proteomes" id="UP000027222"/>
    </source>
</evidence>
<sequence length="446" mass="50933">MAAKLVYDLIVRVMELCHDDYGLLAQCALVNWEFNRAASRMLYSKVVLSPHFKPVLDLRDAGAIPESSNFASASLPRNVQYVLALEVSGYISPRPPPRNTLPERITKALVTFVNLVSVRYTPVTYHENLFDQSIPTLHNLRSLVELTVNASCTDDVRAPAIVELTGLRKLTLYNPGRAILQLLPKWLERLQATLVELHLRDNCGSVTPGVLKSFLPYLENTVQAFTLGLSYSLTDNDVFTFLGQITRLKRLELRYYWQLKPPQTLPNLLSLRSFTVTYPPQYTRKEVDEFDKWVRRTIAGSLDLQTLTLYCEGRDASIYLSHNSLVGHITQKHATSLRYLDLALTFVGMDKLEDILTSCTQLEEIALQMGKNGLTLFRAKVSGLKQLRTASFQIRNVPRTYQMNIIFLTEIMDRGQPSLRRLSLNNISWEVSEHFIYGRCHTIFFR</sequence>
<organism evidence="1 2">
    <name type="scientific">Galerina marginata (strain CBS 339.88)</name>
    <dbReference type="NCBI Taxonomy" id="685588"/>
    <lineage>
        <taxon>Eukaryota</taxon>
        <taxon>Fungi</taxon>
        <taxon>Dikarya</taxon>
        <taxon>Basidiomycota</taxon>
        <taxon>Agaricomycotina</taxon>
        <taxon>Agaricomycetes</taxon>
        <taxon>Agaricomycetidae</taxon>
        <taxon>Agaricales</taxon>
        <taxon>Agaricineae</taxon>
        <taxon>Strophariaceae</taxon>
        <taxon>Galerina</taxon>
    </lineage>
</organism>
<gene>
    <name evidence="1" type="ORF">GALMADRAFT_240158</name>
</gene>
<accession>A0A067TF95</accession>
<dbReference type="EMBL" id="KL142370">
    <property type="protein sequence ID" value="KDR81885.1"/>
    <property type="molecule type" value="Genomic_DNA"/>
</dbReference>
<dbReference type="OrthoDB" id="3264508at2759"/>
<dbReference type="AlphaFoldDB" id="A0A067TF95"/>
<reference evidence="2" key="1">
    <citation type="journal article" date="2014" name="Proc. Natl. Acad. Sci. U.S.A.">
        <title>Extensive sampling of basidiomycete genomes demonstrates inadequacy of the white-rot/brown-rot paradigm for wood decay fungi.</title>
        <authorList>
            <person name="Riley R."/>
            <person name="Salamov A.A."/>
            <person name="Brown D.W."/>
            <person name="Nagy L.G."/>
            <person name="Floudas D."/>
            <person name="Held B.W."/>
            <person name="Levasseur A."/>
            <person name="Lombard V."/>
            <person name="Morin E."/>
            <person name="Otillar R."/>
            <person name="Lindquist E.A."/>
            <person name="Sun H."/>
            <person name="LaButti K.M."/>
            <person name="Schmutz J."/>
            <person name="Jabbour D."/>
            <person name="Luo H."/>
            <person name="Baker S.E."/>
            <person name="Pisabarro A.G."/>
            <person name="Walton J.D."/>
            <person name="Blanchette R.A."/>
            <person name="Henrissat B."/>
            <person name="Martin F."/>
            <person name="Cullen D."/>
            <person name="Hibbett D.S."/>
            <person name="Grigoriev I.V."/>
        </authorList>
    </citation>
    <scope>NUCLEOTIDE SEQUENCE [LARGE SCALE GENOMIC DNA]</scope>
    <source>
        <strain evidence="2">CBS 339.88</strain>
    </source>
</reference>
<keyword evidence="2" id="KW-1185">Reference proteome</keyword>
<evidence type="ECO:0008006" key="3">
    <source>
        <dbReference type="Google" id="ProtNLM"/>
    </source>
</evidence>
<dbReference type="Gene3D" id="3.80.10.10">
    <property type="entry name" value="Ribonuclease Inhibitor"/>
    <property type="match status" value="1"/>
</dbReference>
<evidence type="ECO:0000313" key="1">
    <source>
        <dbReference type="EMBL" id="KDR81885.1"/>
    </source>
</evidence>
<name>A0A067TF95_GALM3</name>
<dbReference type="HOGENOM" id="CLU_614003_0_0_1"/>
<dbReference type="SUPFAM" id="SSF52047">
    <property type="entry name" value="RNI-like"/>
    <property type="match status" value="1"/>
</dbReference>